<dbReference type="GO" id="GO:0016020">
    <property type="term" value="C:membrane"/>
    <property type="evidence" value="ECO:0007669"/>
    <property type="project" value="UniProtKB-SubCell"/>
</dbReference>
<evidence type="ECO:0000259" key="7">
    <source>
        <dbReference type="PROSITE" id="PS50835"/>
    </source>
</evidence>
<gene>
    <name evidence="8" type="ORF">UPYG_G00308750</name>
</gene>
<feature type="domain" description="Ig-like" evidence="7">
    <location>
        <begin position="94"/>
        <end position="189"/>
    </location>
</feature>
<evidence type="ECO:0000256" key="5">
    <source>
        <dbReference type="SAM" id="MobiDB-lite"/>
    </source>
</evidence>
<dbReference type="InterPro" id="IPR036179">
    <property type="entry name" value="Ig-like_dom_sf"/>
</dbReference>
<name>A0ABD0VZ12_UMBPY</name>
<dbReference type="PROSITE" id="PS50835">
    <property type="entry name" value="IG_LIKE"/>
    <property type="match status" value="1"/>
</dbReference>
<dbReference type="SUPFAM" id="SSF48726">
    <property type="entry name" value="Immunoglobulin"/>
    <property type="match status" value="2"/>
</dbReference>
<protein>
    <recommendedName>
        <fullName evidence="7">Ig-like domain-containing protein</fullName>
    </recommendedName>
</protein>
<dbReference type="PANTHER" id="PTHR12080:SF134">
    <property type="entry name" value="CD48 ANTIGEN"/>
    <property type="match status" value="1"/>
</dbReference>
<comment type="subcellular location">
    <subcellularLocation>
        <location evidence="1">Membrane</location>
    </subcellularLocation>
</comment>
<accession>A0ABD0VZ12</accession>
<dbReference type="InterPro" id="IPR015631">
    <property type="entry name" value="CD2/SLAM_rcpt"/>
</dbReference>
<keyword evidence="2" id="KW-0732">Signal</keyword>
<feature type="transmembrane region" description="Helical" evidence="6">
    <location>
        <begin position="205"/>
        <end position="226"/>
    </location>
</feature>
<evidence type="ECO:0000256" key="4">
    <source>
        <dbReference type="ARBA" id="ARBA00023180"/>
    </source>
</evidence>
<dbReference type="Proteomes" id="UP001557470">
    <property type="component" value="Unassembled WGS sequence"/>
</dbReference>
<evidence type="ECO:0000313" key="8">
    <source>
        <dbReference type="EMBL" id="KAL0963624.1"/>
    </source>
</evidence>
<keyword evidence="4" id="KW-0325">Glycoprotein</keyword>
<feature type="region of interest" description="Disordered" evidence="5">
    <location>
        <begin position="292"/>
        <end position="327"/>
    </location>
</feature>
<evidence type="ECO:0000256" key="6">
    <source>
        <dbReference type="SAM" id="Phobius"/>
    </source>
</evidence>
<keyword evidence="6" id="KW-0812">Transmembrane</keyword>
<dbReference type="InterPro" id="IPR007110">
    <property type="entry name" value="Ig-like_dom"/>
</dbReference>
<dbReference type="AlphaFoldDB" id="A0ABD0VZ12"/>
<proteinExistence type="predicted"/>
<evidence type="ECO:0000256" key="2">
    <source>
        <dbReference type="ARBA" id="ARBA00022729"/>
    </source>
</evidence>
<reference evidence="8 9" key="1">
    <citation type="submission" date="2024-06" db="EMBL/GenBank/DDBJ databases">
        <authorList>
            <person name="Pan Q."/>
            <person name="Wen M."/>
            <person name="Jouanno E."/>
            <person name="Zahm M."/>
            <person name="Klopp C."/>
            <person name="Cabau C."/>
            <person name="Louis A."/>
            <person name="Berthelot C."/>
            <person name="Parey E."/>
            <person name="Roest Crollius H."/>
            <person name="Montfort J."/>
            <person name="Robinson-Rechavi M."/>
            <person name="Bouchez O."/>
            <person name="Lampietro C."/>
            <person name="Lopez Roques C."/>
            <person name="Donnadieu C."/>
            <person name="Postlethwait J."/>
            <person name="Bobe J."/>
            <person name="Verreycken H."/>
            <person name="Guiguen Y."/>
        </authorList>
    </citation>
    <scope>NUCLEOTIDE SEQUENCE [LARGE SCALE GENOMIC DNA]</scope>
    <source>
        <strain evidence="8">Up_M1</strain>
        <tissue evidence="8">Testis</tissue>
    </source>
</reference>
<evidence type="ECO:0000256" key="3">
    <source>
        <dbReference type="ARBA" id="ARBA00023136"/>
    </source>
</evidence>
<keyword evidence="9" id="KW-1185">Reference proteome</keyword>
<dbReference type="InterPro" id="IPR013783">
    <property type="entry name" value="Ig-like_fold"/>
</dbReference>
<keyword evidence="6" id="KW-1133">Transmembrane helix</keyword>
<dbReference type="EMBL" id="JAGEUA010000010">
    <property type="protein sequence ID" value="KAL0963624.1"/>
    <property type="molecule type" value="Genomic_DNA"/>
</dbReference>
<organism evidence="8 9">
    <name type="scientific">Umbra pygmaea</name>
    <name type="common">Eastern mudminnow</name>
    <dbReference type="NCBI Taxonomy" id="75934"/>
    <lineage>
        <taxon>Eukaryota</taxon>
        <taxon>Metazoa</taxon>
        <taxon>Chordata</taxon>
        <taxon>Craniata</taxon>
        <taxon>Vertebrata</taxon>
        <taxon>Euteleostomi</taxon>
        <taxon>Actinopterygii</taxon>
        <taxon>Neopterygii</taxon>
        <taxon>Teleostei</taxon>
        <taxon>Protacanthopterygii</taxon>
        <taxon>Esociformes</taxon>
        <taxon>Umbridae</taxon>
        <taxon>Umbra</taxon>
    </lineage>
</organism>
<dbReference type="PANTHER" id="PTHR12080">
    <property type="entry name" value="SIGNALING LYMPHOCYTIC ACTIVATION MOLECULE"/>
    <property type="match status" value="1"/>
</dbReference>
<keyword evidence="3 6" id="KW-0472">Membrane</keyword>
<comment type="caution">
    <text evidence="8">The sequence shown here is derived from an EMBL/GenBank/DDBJ whole genome shotgun (WGS) entry which is preliminary data.</text>
</comment>
<evidence type="ECO:0000256" key="1">
    <source>
        <dbReference type="ARBA" id="ARBA00004370"/>
    </source>
</evidence>
<feature type="compositionally biased region" description="Basic and acidic residues" evidence="5">
    <location>
        <begin position="297"/>
        <end position="310"/>
    </location>
</feature>
<evidence type="ECO:0000313" key="9">
    <source>
        <dbReference type="Proteomes" id="UP001557470"/>
    </source>
</evidence>
<dbReference type="Gene3D" id="2.60.40.10">
    <property type="entry name" value="Immunoglobulins"/>
    <property type="match status" value="2"/>
</dbReference>
<sequence>MAVLAKRCTIESLKVQRTQRTVAQTYGGLGGEITMTTNINGLPDDILWKHNTNKVVEFDGTENVEYGSYKGRTVLDWHTGALTIKDLTEEDSGPYVLETTINGNLQYSYYKVEVMNAVAQPSVTCEINHNGTTLLCSADLQPLTQFTWRSPDGPERPGSELFIPESENQPSVYTCVVRNPVSEETAEFNLKDCHTEKSSPGPLEVILLILLIILLCIGGVLIYCFYRWKKRKSNQEILREVPESQDLVNTPFLYSSSDTPPEDTCIQIPTMDEQHQTAVDVDLPSKGIVQTNTKQENISDPKAEGTKENMHLSTQTQEPRHDSNRARPGLPLWPTVLLVIPAIVLQ</sequence>